<dbReference type="RefSeq" id="WP_219433677.1">
    <property type="nucleotide sequence ID" value="NZ_JAHXCP010000015.1"/>
</dbReference>
<dbReference type="InterPro" id="IPR053139">
    <property type="entry name" value="Surface_bspA-like"/>
</dbReference>
<feature type="transmembrane region" description="Helical" evidence="1">
    <location>
        <begin position="49"/>
        <end position="75"/>
    </location>
</feature>
<evidence type="ECO:0000313" key="2">
    <source>
        <dbReference type="EMBL" id="MBW4755137.1"/>
    </source>
</evidence>
<gene>
    <name evidence="2" type="ORF">KZO77_08755</name>
</gene>
<sequence>MKKNNYNRRYLLGLIVLLLPMLIFAQSQYDYMDDRAVAGGADKALNGIIIILVLVGVAIVLLFVISGVLNVYYWFNPKAAPSYKRAIAKQEQERMHEKYVQEQRKNASPNAIDLGLSVKWASFNLGAYSPTDVGSFFYWAENQPSTVGHPKYSKVKVDVIGDIAGCEKYDAATKMLGKNWRLPTNEECQELLNKCKWETKIIDNIEGRLVTGANGNSIFLPFNQKNFTTKTYDGGHYWTSTPRHGSECAYDLRFGEGYKQLAQIRCAVAFGCLFCIRPVFADISKEMYDKQKETETKKTYAQIQTNHSCISDTEIDYKYYQEQCIIREEEKNQNGIPLFSGNSFVEEKIQRDDYGVIYSLDGKRLLDGSVCGCRVYRIKEGTEFICDDAFSTGLFTGYLNKRMKKTLEKIILPSTLIYFPTSAIPEDCTIESLSPNYSIIDELLIDIRKKCLVKCLNPYIKKVEIYKPIEEIGDYAFINCRVLQEVILPNSIRIIGKNAFRNCEILKIINLPDSIDTISEGAFFNCEALHINYLPKNLSIIGDSTFQWCIIDGVTIPKYIKEIGKYPFSKNAKNIISDSSRFVIENSLLIDIDNNELIQLVDSTIKQVSIPERITKIREKAFIHTDIESIIIPSTVKDLGHSLFWNCKYLANVQIDCKIERLPNFIFACCSSLTSFNVPECIQVIELGAFYRCTNLIEITFPQGLRVIGNQAFQECDNLVSINIPESIEKIGDEYKYIFKDCQNIKDVFYDAREAEVTGLPHCMSNLTIGNHVKKLPKSFLINNSVLDSLIIPENVERIEKGCIADCSNLKEILILSKNIVIEEGWIRNCKNIRTIRIHVNVHERIYPLMPKEQNIKVKKIYDHQFLFFKW</sequence>
<evidence type="ECO:0000313" key="3">
    <source>
        <dbReference type="Proteomes" id="UP000812077"/>
    </source>
</evidence>
<name>A0ABS6Y6M1_9BACT</name>
<dbReference type="InterPro" id="IPR026906">
    <property type="entry name" value="LRR_5"/>
</dbReference>
<keyword evidence="1" id="KW-0472">Membrane</keyword>
<dbReference type="PANTHER" id="PTHR45661">
    <property type="entry name" value="SURFACE ANTIGEN"/>
    <property type="match status" value="1"/>
</dbReference>
<keyword evidence="1" id="KW-1133">Transmembrane helix</keyword>
<organism evidence="2 3">
    <name type="scientific">Prevotella melaninogenica</name>
    <dbReference type="NCBI Taxonomy" id="28132"/>
    <lineage>
        <taxon>Bacteria</taxon>
        <taxon>Pseudomonadati</taxon>
        <taxon>Bacteroidota</taxon>
        <taxon>Bacteroidia</taxon>
        <taxon>Bacteroidales</taxon>
        <taxon>Prevotellaceae</taxon>
        <taxon>Prevotella</taxon>
    </lineage>
</organism>
<comment type="caution">
    <text evidence="2">The sequence shown here is derived from an EMBL/GenBank/DDBJ whole genome shotgun (WGS) entry which is preliminary data.</text>
</comment>
<proteinExistence type="predicted"/>
<protein>
    <submittedName>
        <fullName evidence="2">Leucine-rich repeat domain-containing protein</fullName>
    </submittedName>
</protein>
<reference evidence="2 3" key="1">
    <citation type="submission" date="2021-07" db="EMBL/GenBank/DDBJ databases">
        <title>Genomic diversity and antimicrobial resistance of Prevotella spp. isolated from chronic lung disease airways.</title>
        <authorList>
            <person name="Webb K.A."/>
            <person name="Olagoke O.S."/>
            <person name="Baird T."/>
            <person name="Neill J."/>
            <person name="Pham A."/>
            <person name="Wells T.J."/>
            <person name="Ramsay K.A."/>
            <person name="Bell S.C."/>
            <person name="Sarovich D.S."/>
            <person name="Price E.P."/>
        </authorList>
    </citation>
    <scope>NUCLEOTIDE SEQUENCE [LARGE SCALE GENOMIC DNA]</scope>
    <source>
        <strain evidence="2 3">SCHI0027.S.6</strain>
    </source>
</reference>
<keyword evidence="3" id="KW-1185">Reference proteome</keyword>
<dbReference type="EMBL" id="JAHXCP010000015">
    <property type="protein sequence ID" value="MBW4755137.1"/>
    <property type="molecule type" value="Genomic_DNA"/>
</dbReference>
<evidence type="ECO:0000256" key="1">
    <source>
        <dbReference type="SAM" id="Phobius"/>
    </source>
</evidence>
<dbReference type="Pfam" id="PF13306">
    <property type="entry name" value="LRR_5"/>
    <property type="match status" value="3"/>
</dbReference>
<dbReference type="PANTHER" id="PTHR45661:SF3">
    <property type="entry name" value="IG-LIKE DOMAIN-CONTAINING PROTEIN"/>
    <property type="match status" value="1"/>
</dbReference>
<accession>A0ABS6Y6M1</accession>
<dbReference type="Proteomes" id="UP000812077">
    <property type="component" value="Unassembled WGS sequence"/>
</dbReference>
<keyword evidence="1" id="KW-0812">Transmembrane</keyword>